<evidence type="ECO:0000313" key="2">
    <source>
        <dbReference type="Proteomes" id="UP000009309"/>
    </source>
</evidence>
<dbReference type="EMBL" id="CAIT01000009">
    <property type="protein sequence ID" value="CCH56661.1"/>
    <property type="molecule type" value="Genomic_DNA"/>
</dbReference>
<reference evidence="1 2" key="1">
    <citation type="journal article" date="2012" name="J. Bacteriol.">
        <title>Genome Sequence of the Filamentous Bacterium Fibrisoma limi BUZ 3T.</title>
        <authorList>
            <person name="Filippini M."/>
            <person name="Qi W."/>
            <person name="Jaenicke S."/>
            <person name="Goesmann A."/>
            <person name="Smits T.H."/>
            <person name="Bagheri H.C."/>
        </authorList>
    </citation>
    <scope>NUCLEOTIDE SEQUENCE [LARGE SCALE GENOMIC DNA]</scope>
    <source>
        <strain evidence="2">BUZ 3T</strain>
    </source>
</reference>
<proteinExistence type="predicted"/>
<keyword evidence="2" id="KW-1185">Reference proteome</keyword>
<gene>
    <name evidence="1" type="ORF">BN8_06041</name>
</gene>
<protein>
    <submittedName>
        <fullName evidence="1">Uncharacterized protein</fullName>
    </submittedName>
</protein>
<accession>I2GRY3</accession>
<name>I2GRY3_9BACT</name>
<organism evidence="1 2">
    <name type="scientific">Fibrisoma limi BUZ 3</name>
    <dbReference type="NCBI Taxonomy" id="1185876"/>
    <lineage>
        <taxon>Bacteria</taxon>
        <taxon>Pseudomonadati</taxon>
        <taxon>Bacteroidota</taxon>
        <taxon>Cytophagia</taxon>
        <taxon>Cytophagales</taxon>
        <taxon>Spirosomataceae</taxon>
        <taxon>Fibrisoma</taxon>
    </lineage>
</organism>
<dbReference type="Proteomes" id="UP000009309">
    <property type="component" value="Unassembled WGS sequence"/>
</dbReference>
<dbReference type="AlphaFoldDB" id="I2GRY3"/>
<sequence>MILLKTGKPGFAYLAFFVCRTVGQLTIASIK</sequence>
<comment type="caution">
    <text evidence="1">The sequence shown here is derived from an EMBL/GenBank/DDBJ whole genome shotgun (WGS) entry which is preliminary data.</text>
</comment>
<evidence type="ECO:0000313" key="1">
    <source>
        <dbReference type="EMBL" id="CCH56661.1"/>
    </source>
</evidence>